<dbReference type="InterPro" id="IPR052741">
    <property type="entry name" value="Mitochondrial_HTD2"/>
</dbReference>
<name>A0AA40DG54_9PEZI</name>
<reference evidence="2" key="1">
    <citation type="submission" date="2023-06" db="EMBL/GenBank/DDBJ databases">
        <title>Genome-scale phylogeny and comparative genomics of the fungal order Sordariales.</title>
        <authorList>
            <consortium name="Lawrence Berkeley National Laboratory"/>
            <person name="Hensen N."/>
            <person name="Bonometti L."/>
            <person name="Westerberg I."/>
            <person name="Brannstrom I.O."/>
            <person name="Guillou S."/>
            <person name="Cros-Aarteil S."/>
            <person name="Calhoun S."/>
            <person name="Haridas S."/>
            <person name="Kuo A."/>
            <person name="Mondo S."/>
            <person name="Pangilinan J."/>
            <person name="Riley R."/>
            <person name="Labutti K."/>
            <person name="Andreopoulos B."/>
            <person name="Lipzen A."/>
            <person name="Chen C."/>
            <person name="Yanf M."/>
            <person name="Daum C."/>
            <person name="Ng V."/>
            <person name="Clum A."/>
            <person name="Steindorff A."/>
            <person name="Ohm R."/>
            <person name="Martin F."/>
            <person name="Silar P."/>
            <person name="Natvig D."/>
            <person name="Lalanne C."/>
            <person name="Gautier V."/>
            <person name="Ament-Velasquez S.L."/>
            <person name="Kruys A."/>
            <person name="Hutchinson M.I."/>
            <person name="Powell A.J."/>
            <person name="Barry K."/>
            <person name="Miller A.N."/>
            <person name="Grigoriev I.V."/>
            <person name="Debuchy R."/>
            <person name="Gladieux P."/>
            <person name="Thoren M.H."/>
            <person name="Johannesson H."/>
        </authorList>
    </citation>
    <scope>NUCLEOTIDE SEQUENCE</scope>
    <source>
        <strain evidence="2">CBS 307.81</strain>
    </source>
</reference>
<evidence type="ECO:0000313" key="3">
    <source>
        <dbReference type="Proteomes" id="UP001174997"/>
    </source>
</evidence>
<proteinExistence type="predicted"/>
<dbReference type="EMBL" id="JAULSY010000004">
    <property type="protein sequence ID" value="KAK0673892.1"/>
    <property type="molecule type" value="Genomic_DNA"/>
</dbReference>
<dbReference type="Proteomes" id="UP001174997">
    <property type="component" value="Unassembled WGS sequence"/>
</dbReference>
<feature type="region of interest" description="Disordered" evidence="1">
    <location>
        <begin position="185"/>
        <end position="204"/>
    </location>
</feature>
<dbReference type="SUPFAM" id="SSF54637">
    <property type="entry name" value="Thioesterase/thiol ester dehydrase-isomerase"/>
    <property type="match status" value="1"/>
</dbReference>
<dbReference type="InterPro" id="IPR029069">
    <property type="entry name" value="HotDog_dom_sf"/>
</dbReference>
<gene>
    <name evidence="2" type="ORF">QBC41DRAFT_342694</name>
</gene>
<dbReference type="Gene3D" id="3.10.129.10">
    <property type="entry name" value="Hotdog Thioesterase"/>
    <property type="match status" value="1"/>
</dbReference>
<dbReference type="PANTHER" id="PTHR28152:SF1">
    <property type="entry name" value="HYDROXYACYL-THIOESTER DEHYDRATASE TYPE 2, MITOCHONDRIAL"/>
    <property type="match status" value="1"/>
</dbReference>
<dbReference type="GO" id="GO:0019171">
    <property type="term" value="F:(3R)-hydroxyacyl-[acyl-carrier-protein] dehydratase activity"/>
    <property type="evidence" value="ECO:0007669"/>
    <property type="project" value="TreeGrafter"/>
</dbReference>
<evidence type="ECO:0000256" key="1">
    <source>
        <dbReference type="SAM" id="MobiDB-lite"/>
    </source>
</evidence>
<keyword evidence="3" id="KW-1185">Reference proteome</keyword>
<dbReference type="GO" id="GO:0005739">
    <property type="term" value="C:mitochondrion"/>
    <property type="evidence" value="ECO:0007669"/>
    <property type="project" value="TreeGrafter"/>
</dbReference>
<evidence type="ECO:0008006" key="4">
    <source>
        <dbReference type="Google" id="ProtNLM"/>
    </source>
</evidence>
<evidence type="ECO:0000313" key="2">
    <source>
        <dbReference type="EMBL" id="KAK0673892.1"/>
    </source>
</evidence>
<protein>
    <recommendedName>
        <fullName evidence="4">MaoC-like domain-containing protein</fullName>
    </recommendedName>
</protein>
<comment type="caution">
    <text evidence="2">The sequence shown here is derived from an EMBL/GenBank/DDBJ whole genome shotgun (WGS) entry which is preliminary data.</text>
</comment>
<organism evidence="2 3">
    <name type="scientific">Cercophora samala</name>
    <dbReference type="NCBI Taxonomy" id="330535"/>
    <lineage>
        <taxon>Eukaryota</taxon>
        <taxon>Fungi</taxon>
        <taxon>Dikarya</taxon>
        <taxon>Ascomycota</taxon>
        <taxon>Pezizomycotina</taxon>
        <taxon>Sordariomycetes</taxon>
        <taxon>Sordariomycetidae</taxon>
        <taxon>Sordariales</taxon>
        <taxon>Lasiosphaeriaceae</taxon>
        <taxon>Cercophora</taxon>
    </lineage>
</organism>
<accession>A0AA40DG54</accession>
<feature type="compositionally biased region" description="Low complexity" evidence="1">
    <location>
        <begin position="185"/>
        <end position="203"/>
    </location>
</feature>
<sequence>MRSLRPLTHMRLRPPQHLTLTPHHHRPYSSSPPINTTSYLASAREKFTSQLPKLIPATLTPSKADQLTLALEDANPAFCQSHGEIEEKDPLPQGYHMVYFEPKLSSYKPMSDGTDPYHFPGEPFERRMWVGGEVTFEPAYWKHMLLLSDNGTKAECIETVNAKATEIKGDKVFVEVGREYFATTTTTTTTTAPPSQSESAQSESKVKVLSETRKLVFLRPWEKEEEGGKKEGADDGLVNEAAMQQQEERLGKRKKIKAPWTPLFSFPLAPSARFLSLFSVLTSNAHRIHLDGRYARVEEGYKDALVHGPLTLVLMLEGLTSYLYKRGKGDMRWTRKRVRSMSYRNLAPLFRGDEMRVCGALTKTKGEEEEEWVVWIEDFEGGLAVKGSATVVGR</sequence>
<dbReference type="AlphaFoldDB" id="A0AA40DG54"/>
<dbReference type="PANTHER" id="PTHR28152">
    <property type="entry name" value="HYDROXYACYL-THIOESTER DEHYDRATASE TYPE 2, MITOCHONDRIAL"/>
    <property type="match status" value="1"/>
</dbReference>